<keyword evidence="1" id="KW-0472">Membrane</keyword>
<keyword evidence="1" id="KW-1133">Transmembrane helix</keyword>
<organism evidence="2 3">
    <name type="scientific">Gigaspora rosea</name>
    <dbReference type="NCBI Taxonomy" id="44941"/>
    <lineage>
        <taxon>Eukaryota</taxon>
        <taxon>Fungi</taxon>
        <taxon>Fungi incertae sedis</taxon>
        <taxon>Mucoromycota</taxon>
        <taxon>Glomeromycotina</taxon>
        <taxon>Glomeromycetes</taxon>
        <taxon>Diversisporales</taxon>
        <taxon>Gigasporaceae</taxon>
        <taxon>Gigaspora</taxon>
    </lineage>
</organism>
<dbReference type="AlphaFoldDB" id="A0A397U9V1"/>
<evidence type="ECO:0000256" key="1">
    <source>
        <dbReference type="SAM" id="Phobius"/>
    </source>
</evidence>
<name>A0A397U9V1_9GLOM</name>
<sequence>MVLLYCTKFTSMLIILRFALNNYFSIPMYTFRKIWFYSLLFLVSSFLTLILILHNCYVCTYVRIYNHFTNIA</sequence>
<feature type="transmembrane region" description="Helical" evidence="1">
    <location>
        <begin position="34"/>
        <end position="53"/>
    </location>
</feature>
<evidence type="ECO:0000313" key="2">
    <source>
        <dbReference type="EMBL" id="RIB03886.1"/>
    </source>
</evidence>
<reference evidence="2 3" key="1">
    <citation type="submission" date="2018-06" db="EMBL/GenBank/DDBJ databases">
        <title>Comparative genomics reveals the genomic features of Rhizophagus irregularis, R. cerebriforme, R. diaphanum and Gigaspora rosea, and their symbiotic lifestyle signature.</title>
        <authorList>
            <person name="Morin E."/>
            <person name="San Clemente H."/>
            <person name="Chen E.C.H."/>
            <person name="De La Providencia I."/>
            <person name="Hainaut M."/>
            <person name="Kuo A."/>
            <person name="Kohler A."/>
            <person name="Murat C."/>
            <person name="Tang N."/>
            <person name="Roy S."/>
            <person name="Loubradou J."/>
            <person name="Henrissat B."/>
            <person name="Grigoriev I.V."/>
            <person name="Corradi N."/>
            <person name="Roux C."/>
            <person name="Martin F.M."/>
        </authorList>
    </citation>
    <scope>NUCLEOTIDE SEQUENCE [LARGE SCALE GENOMIC DNA]</scope>
    <source>
        <strain evidence="2 3">DAOM 194757</strain>
    </source>
</reference>
<evidence type="ECO:0000313" key="3">
    <source>
        <dbReference type="Proteomes" id="UP000266673"/>
    </source>
</evidence>
<protein>
    <submittedName>
        <fullName evidence="2">Uncharacterized protein</fullName>
    </submittedName>
</protein>
<gene>
    <name evidence="2" type="ORF">C2G38_734678</name>
</gene>
<comment type="caution">
    <text evidence="2">The sequence shown here is derived from an EMBL/GenBank/DDBJ whole genome shotgun (WGS) entry which is preliminary data.</text>
</comment>
<dbReference type="Proteomes" id="UP000266673">
    <property type="component" value="Unassembled WGS sequence"/>
</dbReference>
<accession>A0A397U9V1</accession>
<keyword evidence="1" id="KW-0812">Transmembrane</keyword>
<dbReference type="EMBL" id="QKWP01002301">
    <property type="protein sequence ID" value="RIB03886.1"/>
    <property type="molecule type" value="Genomic_DNA"/>
</dbReference>
<proteinExistence type="predicted"/>
<keyword evidence="3" id="KW-1185">Reference proteome</keyword>